<comment type="caution">
    <text evidence="3">The sequence shown here is derived from an EMBL/GenBank/DDBJ whole genome shotgun (WGS) entry which is preliminary data.</text>
</comment>
<gene>
    <name evidence="3" type="ORF">CLV32_3047</name>
</gene>
<dbReference type="InterPro" id="IPR002913">
    <property type="entry name" value="START_lipid-bd_dom"/>
</dbReference>
<dbReference type="AlphaFoldDB" id="A0A4V3C3F9"/>
<dbReference type="SUPFAM" id="SSF55961">
    <property type="entry name" value="Bet v1-like"/>
    <property type="match status" value="1"/>
</dbReference>
<name>A0A4V3C3F9_9SPHI</name>
<reference evidence="3 4" key="1">
    <citation type="submission" date="2019-03" db="EMBL/GenBank/DDBJ databases">
        <title>Genomic Encyclopedia of Archaeal and Bacterial Type Strains, Phase II (KMG-II): from individual species to whole genera.</title>
        <authorList>
            <person name="Goeker M."/>
        </authorList>
    </citation>
    <scope>NUCLEOTIDE SEQUENCE [LARGE SCALE GENOMIC DNA]</scope>
    <source>
        <strain evidence="3 4">DSM 19034</strain>
    </source>
</reference>
<dbReference type="OrthoDB" id="5734556at2"/>
<feature type="domain" description="START" evidence="2">
    <location>
        <begin position="30"/>
        <end position="210"/>
    </location>
</feature>
<dbReference type="GO" id="GO:0005737">
    <property type="term" value="C:cytoplasm"/>
    <property type="evidence" value="ECO:0007669"/>
    <property type="project" value="UniProtKB-ARBA"/>
</dbReference>
<evidence type="ECO:0000256" key="1">
    <source>
        <dbReference type="SAM" id="SignalP"/>
    </source>
</evidence>
<evidence type="ECO:0000313" key="4">
    <source>
        <dbReference type="Proteomes" id="UP000295499"/>
    </source>
</evidence>
<dbReference type="InterPro" id="IPR051213">
    <property type="entry name" value="START_lipid_transfer"/>
</dbReference>
<dbReference type="EMBL" id="SNWM01000003">
    <property type="protein sequence ID" value="TDO21938.1"/>
    <property type="molecule type" value="Genomic_DNA"/>
</dbReference>
<evidence type="ECO:0000259" key="2">
    <source>
        <dbReference type="PROSITE" id="PS50848"/>
    </source>
</evidence>
<dbReference type="GO" id="GO:0008289">
    <property type="term" value="F:lipid binding"/>
    <property type="evidence" value="ECO:0007669"/>
    <property type="project" value="InterPro"/>
</dbReference>
<keyword evidence="4" id="KW-1185">Reference proteome</keyword>
<dbReference type="PIRSF" id="PIRSF039033">
    <property type="entry name" value="START_dom"/>
    <property type="match status" value="1"/>
</dbReference>
<feature type="chain" id="PRO_5020828432" evidence="1">
    <location>
        <begin position="24"/>
        <end position="220"/>
    </location>
</feature>
<dbReference type="Gene3D" id="3.30.530.20">
    <property type="match status" value="1"/>
</dbReference>
<dbReference type="RefSeq" id="WP_133556842.1">
    <property type="nucleotide sequence ID" value="NZ_SNWM01000003.1"/>
</dbReference>
<dbReference type="InterPro" id="IPR028347">
    <property type="entry name" value="START_dom_prot"/>
</dbReference>
<organism evidence="3 4">
    <name type="scientific">Pedobacter duraquae</name>
    <dbReference type="NCBI Taxonomy" id="425511"/>
    <lineage>
        <taxon>Bacteria</taxon>
        <taxon>Pseudomonadati</taxon>
        <taxon>Bacteroidota</taxon>
        <taxon>Sphingobacteriia</taxon>
        <taxon>Sphingobacteriales</taxon>
        <taxon>Sphingobacteriaceae</taxon>
        <taxon>Pedobacter</taxon>
    </lineage>
</organism>
<sequence>MYFNLKSLLLPFVLFFFSSFNNIVSGQTDWKLRTEKEGIKIYSSEVSYSKVKALKVECNFKATSSQLIAVLLDIKNSPKWVYHTLSANLIKQVSPSELYYYSEVNLPWPVENRDFVAHLVVTQNKDTKVVTMDGPAIPGYIAIKEGVVRIEKSRGQWVIAPVAKNEIKVTYTLQVDPGGLLPPWLVNLLATEGPLQTFRSLKIQLENPVYANKKFEFISE</sequence>
<dbReference type="Proteomes" id="UP000295499">
    <property type="component" value="Unassembled WGS sequence"/>
</dbReference>
<protein>
    <submittedName>
        <fullName evidence="3">START domain-containing protein</fullName>
    </submittedName>
</protein>
<evidence type="ECO:0000313" key="3">
    <source>
        <dbReference type="EMBL" id="TDO21938.1"/>
    </source>
</evidence>
<dbReference type="InterPro" id="IPR023393">
    <property type="entry name" value="START-like_dom_sf"/>
</dbReference>
<dbReference type="PANTHER" id="PTHR19308">
    <property type="entry name" value="PHOSPHATIDYLCHOLINE TRANSFER PROTEIN"/>
    <property type="match status" value="1"/>
</dbReference>
<accession>A0A4V3C3F9</accession>
<dbReference type="PROSITE" id="PS50848">
    <property type="entry name" value="START"/>
    <property type="match status" value="1"/>
</dbReference>
<dbReference type="Pfam" id="PF01852">
    <property type="entry name" value="START"/>
    <property type="match status" value="1"/>
</dbReference>
<dbReference type="PANTHER" id="PTHR19308:SF14">
    <property type="entry name" value="START DOMAIN-CONTAINING PROTEIN"/>
    <property type="match status" value="1"/>
</dbReference>
<proteinExistence type="predicted"/>
<feature type="signal peptide" evidence="1">
    <location>
        <begin position="1"/>
        <end position="23"/>
    </location>
</feature>
<keyword evidence="1" id="KW-0732">Signal</keyword>